<gene>
    <name evidence="9" type="ORF">ABB37_06004</name>
</gene>
<dbReference type="InterPro" id="IPR009038">
    <property type="entry name" value="GOLD_dom"/>
</dbReference>
<feature type="transmembrane region" description="Helical" evidence="7">
    <location>
        <begin position="159"/>
        <end position="181"/>
    </location>
</feature>
<evidence type="ECO:0000259" key="8">
    <source>
        <dbReference type="SMART" id="SM01190"/>
    </source>
</evidence>
<evidence type="ECO:0000256" key="5">
    <source>
        <dbReference type="ARBA" id="ARBA00022989"/>
    </source>
</evidence>
<evidence type="ECO:0000256" key="2">
    <source>
        <dbReference type="ARBA" id="ARBA00007104"/>
    </source>
</evidence>
<keyword evidence="3 7" id="KW-0812">Transmembrane</keyword>
<dbReference type="GO" id="GO:0016020">
    <property type="term" value="C:membrane"/>
    <property type="evidence" value="ECO:0007669"/>
    <property type="project" value="UniProtKB-SubCell"/>
</dbReference>
<keyword evidence="6 7" id="KW-0472">Membrane</keyword>
<feature type="domain" description="GOLD" evidence="8">
    <location>
        <begin position="12"/>
        <end position="186"/>
    </location>
</feature>
<keyword evidence="10" id="KW-1185">Reference proteome</keyword>
<evidence type="ECO:0000256" key="7">
    <source>
        <dbReference type="SAM" id="Phobius"/>
    </source>
</evidence>
<dbReference type="SMART" id="SM01190">
    <property type="entry name" value="EMP24_GP25L"/>
    <property type="match status" value="1"/>
</dbReference>
<dbReference type="OMA" id="WWSIMQV"/>
<name>A0A0M9FYV4_LEPPY</name>
<comment type="similarity">
    <text evidence="2">Belongs to the EMP24/GP25L family.</text>
</comment>
<dbReference type="VEuPathDB" id="TriTrypDB:LpyrH10_12_1820"/>
<evidence type="ECO:0000313" key="9">
    <source>
        <dbReference type="EMBL" id="KPA78940.1"/>
    </source>
</evidence>
<reference evidence="9 10" key="1">
    <citation type="submission" date="2015-07" db="EMBL/GenBank/DDBJ databases">
        <title>High-quality genome of monoxenous trypanosomatid Leptomonas pyrrhocoris.</title>
        <authorList>
            <person name="Flegontov P."/>
            <person name="Butenko A."/>
            <person name="Firsov S."/>
            <person name="Vlcek C."/>
            <person name="Logacheva M.D."/>
            <person name="Field M."/>
            <person name="Filatov D."/>
            <person name="Flegontova O."/>
            <person name="Gerasimov E."/>
            <person name="Jackson A.P."/>
            <person name="Kelly S."/>
            <person name="Opperdoes F."/>
            <person name="O'Reilly A."/>
            <person name="Votypka J."/>
            <person name="Yurchenko V."/>
            <person name="Lukes J."/>
        </authorList>
    </citation>
    <scope>NUCLEOTIDE SEQUENCE [LARGE SCALE GENOMIC DNA]</scope>
    <source>
        <strain evidence="9">H10</strain>
    </source>
</reference>
<dbReference type="Pfam" id="PF01105">
    <property type="entry name" value="EMP24_GP25L"/>
    <property type="match status" value="1"/>
</dbReference>
<dbReference type="Proteomes" id="UP000037923">
    <property type="component" value="Unassembled WGS sequence"/>
</dbReference>
<sequence length="191" mass="21587">MALCLRIAPVSAILTSVSPGEVFTVTEAVPSGLIVMFAFQLNPEYLLAVSATDRDSGAVLREWKDDYSGVLNIPPLDKKRVLQFSFSNADSMLTSIYVNYDIRVVDDPNYNVGPEDLDPIENKVQGLFEKIQKVKMLLQTLRYQQKDHRATVEDANERLLLWSVLQVVGFMVMSGAQLYLLKLFLERKRTV</sequence>
<keyword evidence="4" id="KW-0732">Signal</keyword>
<evidence type="ECO:0000256" key="4">
    <source>
        <dbReference type="ARBA" id="ARBA00022729"/>
    </source>
</evidence>
<dbReference type="PANTHER" id="PTHR22811">
    <property type="entry name" value="TRANSMEMBRANE EMP24 DOMAIN-CONTAINING PROTEIN"/>
    <property type="match status" value="1"/>
</dbReference>
<dbReference type="OrthoDB" id="62956at2759"/>
<evidence type="ECO:0000256" key="1">
    <source>
        <dbReference type="ARBA" id="ARBA00004479"/>
    </source>
</evidence>
<dbReference type="InterPro" id="IPR015720">
    <property type="entry name" value="Emp24-like"/>
</dbReference>
<evidence type="ECO:0000313" key="10">
    <source>
        <dbReference type="Proteomes" id="UP000037923"/>
    </source>
</evidence>
<keyword evidence="5 7" id="KW-1133">Transmembrane helix</keyword>
<comment type="caution">
    <text evidence="9">The sequence shown here is derived from an EMBL/GenBank/DDBJ whole genome shotgun (WGS) entry which is preliminary data.</text>
</comment>
<organism evidence="9 10">
    <name type="scientific">Leptomonas pyrrhocoris</name>
    <name type="common">Firebug parasite</name>
    <dbReference type="NCBI Taxonomy" id="157538"/>
    <lineage>
        <taxon>Eukaryota</taxon>
        <taxon>Discoba</taxon>
        <taxon>Euglenozoa</taxon>
        <taxon>Kinetoplastea</taxon>
        <taxon>Metakinetoplastina</taxon>
        <taxon>Trypanosomatida</taxon>
        <taxon>Trypanosomatidae</taxon>
        <taxon>Leishmaniinae</taxon>
        <taxon>Leptomonas</taxon>
    </lineage>
</organism>
<proteinExistence type="inferred from homology"/>
<evidence type="ECO:0000256" key="6">
    <source>
        <dbReference type="ARBA" id="ARBA00023136"/>
    </source>
</evidence>
<accession>A0A0M9FYV4</accession>
<protein>
    <recommendedName>
        <fullName evidence="8">GOLD domain-containing protein</fullName>
    </recommendedName>
</protein>
<comment type="subcellular location">
    <subcellularLocation>
        <location evidence="1">Membrane</location>
        <topology evidence="1">Single-pass type I membrane protein</topology>
    </subcellularLocation>
</comment>
<dbReference type="AlphaFoldDB" id="A0A0M9FYV4"/>
<dbReference type="GeneID" id="26906294"/>
<dbReference type="EMBL" id="LGTL01000012">
    <property type="protein sequence ID" value="KPA78940.1"/>
    <property type="molecule type" value="Genomic_DNA"/>
</dbReference>
<dbReference type="RefSeq" id="XP_015657379.1">
    <property type="nucleotide sequence ID" value="XM_015804245.1"/>
</dbReference>
<evidence type="ECO:0000256" key="3">
    <source>
        <dbReference type="ARBA" id="ARBA00022692"/>
    </source>
</evidence>